<feature type="transmembrane region" description="Helical" evidence="1">
    <location>
        <begin position="171"/>
        <end position="193"/>
    </location>
</feature>
<keyword evidence="1" id="KW-0812">Transmembrane</keyword>
<dbReference type="Proteomes" id="UP000198558">
    <property type="component" value="Unassembled WGS sequence"/>
</dbReference>
<keyword evidence="1" id="KW-0472">Membrane</keyword>
<evidence type="ECO:0000313" key="4">
    <source>
        <dbReference type="Proteomes" id="UP000198558"/>
    </source>
</evidence>
<dbReference type="EMBL" id="FOIN01000003">
    <property type="protein sequence ID" value="SET20755.1"/>
    <property type="molecule type" value="Genomic_DNA"/>
</dbReference>
<evidence type="ECO:0000313" key="3">
    <source>
        <dbReference type="EMBL" id="SET20755.1"/>
    </source>
</evidence>
<dbReference type="AlphaFoldDB" id="A0A1I0CND2"/>
<sequence>MKKIVFSLSLLIAMLCFARIEPVNAVNVGVLKFHVDTSEAGFDSALKVCLTGAEFKKNGKYIDETWKIAEVGNEWTFFVEDGSYCIRVYDSNSSQWVYTYDQEAFMVDERHSRYDFNIKVSRPEGWVELEEDTVEEPHKYAEEKPSNVKEIEQQAENAKKDVAVGDGTSSIWTSAVPVVAGIGIIILAVYYIYVKK</sequence>
<dbReference type="RefSeq" id="WP_092352235.1">
    <property type="nucleotide sequence ID" value="NZ_VIQR01000027.1"/>
</dbReference>
<feature type="signal peptide" evidence="2">
    <location>
        <begin position="1"/>
        <end position="18"/>
    </location>
</feature>
<keyword evidence="4" id="KW-1185">Reference proteome</keyword>
<keyword evidence="1" id="KW-1133">Transmembrane helix</keyword>
<evidence type="ECO:0000256" key="2">
    <source>
        <dbReference type="SAM" id="SignalP"/>
    </source>
</evidence>
<reference evidence="4" key="1">
    <citation type="submission" date="2016-10" db="EMBL/GenBank/DDBJ databases">
        <authorList>
            <person name="Varghese N."/>
            <person name="Submissions S."/>
        </authorList>
    </citation>
    <scope>NUCLEOTIDE SEQUENCE [LARGE SCALE GENOMIC DNA]</scope>
    <source>
        <strain evidence="4">DSM 1551</strain>
    </source>
</reference>
<gene>
    <name evidence="3" type="ORF">SAMN04489758_103125</name>
</gene>
<evidence type="ECO:0000256" key="1">
    <source>
        <dbReference type="SAM" id="Phobius"/>
    </source>
</evidence>
<keyword evidence="2" id="KW-0732">Signal</keyword>
<protein>
    <submittedName>
        <fullName evidence="3">Uncharacterized protein</fullName>
    </submittedName>
</protein>
<accession>A0A1I0CND2</accession>
<name>A0A1I0CND2_9FIRM</name>
<feature type="chain" id="PRO_5038621082" evidence="2">
    <location>
        <begin position="19"/>
        <end position="196"/>
    </location>
</feature>
<proteinExistence type="predicted"/>
<organism evidence="3 4">
    <name type="scientific">Thomasclavelia cocleata</name>
    <dbReference type="NCBI Taxonomy" id="69824"/>
    <lineage>
        <taxon>Bacteria</taxon>
        <taxon>Bacillati</taxon>
        <taxon>Bacillota</taxon>
        <taxon>Erysipelotrichia</taxon>
        <taxon>Erysipelotrichales</taxon>
        <taxon>Coprobacillaceae</taxon>
        <taxon>Thomasclavelia</taxon>
    </lineage>
</organism>